<name>A0A9X1K3W6_9RHOB</name>
<evidence type="ECO:0000313" key="1">
    <source>
        <dbReference type="EMBL" id="MBW4709092.1"/>
    </source>
</evidence>
<dbReference type="Proteomes" id="UP001138661">
    <property type="component" value="Unassembled WGS sequence"/>
</dbReference>
<dbReference type="AlphaFoldDB" id="A0A9X1K3W6"/>
<evidence type="ECO:0000313" key="2">
    <source>
        <dbReference type="Proteomes" id="UP001138661"/>
    </source>
</evidence>
<dbReference type="EMBL" id="JAHXDN010000004">
    <property type="protein sequence ID" value="MBW4709092.1"/>
    <property type="molecule type" value="Genomic_DNA"/>
</dbReference>
<proteinExistence type="predicted"/>
<organism evidence="1 2">
    <name type="scientific">Roseobacter insulae</name>
    <dbReference type="NCBI Taxonomy" id="2859783"/>
    <lineage>
        <taxon>Bacteria</taxon>
        <taxon>Pseudomonadati</taxon>
        <taxon>Pseudomonadota</taxon>
        <taxon>Alphaproteobacteria</taxon>
        <taxon>Rhodobacterales</taxon>
        <taxon>Roseobacteraceae</taxon>
        <taxon>Roseobacter</taxon>
    </lineage>
</organism>
<comment type="caution">
    <text evidence="1">The sequence shown here is derived from an EMBL/GenBank/DDBJ whole genome shotgun (WGS) entry which is preliminary data.</text>
</comment>
<keyword evidence="2" id="KW-1185">Reference proteome</keyword>
<gene>
    <name evidence="1" type="ORF">KX928_14975</name>
</gene>
<sequence>MPYDEELTTRMRRALEAHVGISEKRMMGGNCFFLNGNMISGARRDKHGVRRFMFRVGKDHEAQALSDPHAQPVIHGTRKLGGFILVANDDCDTETLKKWLSICLEHAAAMPPKS</sequence>
<dbReference type="RefSeq" id="WP_219504261.1">
    <property type="nucleotide sequence ID" value="NZ_JAHXDN010000004.1"/>
</dbReference>
<reference evidence="1" key="1">
    <citation type="submission" date="2021-07" db="EMBL/GenBank/DDBJ databases">
        <title>Roseobacter insulae sp. nov., isolated from a tidal flat.</title>
        <authorList>
            <person name="Park S."/>
            <person name="Yoon J.-H."/>
        </authorList>
    </citation>
    <scope>NUCLEOTIDE SEQUENCE</scope>
    <source>
        <strain evidence="1">YSTF-M11</strain>
    </source>
</reference>
<protein>
    <submittedName>
        <fullName evidence="1">TfoX/Sxy family protein</fullName>
    </submittedName>
</protein>
<accession>A0A9X1K3W6</accession>